<name>A0A1U9V3D5_CUPNE</name>
<evidence type="ECO:0000259" key="2">
    <source>
        <dbReference type="Pfam" id="PF08805"/>
    </source>
</evidence>
<evidence type="ECO:0000313" key="4">
    <source>
        <dbReference type="Proteomes" id="UP000189627"/>
    </source>
</evidence>
<dbReference type="Pfam" id="PF08805">
    <property type="entry name" value="PilS"/>
    <property type="match status" value="1"/>
</dbReference>
<protein>
    <submittedName>
        <fullName evidence="3">Pilus assembly protein PilS</fullName>
    </submittedName>
</protein>
<dbReference type="RefSeq" id="WP_106062230.1">
    <property type="nucleotide sequence ID" value="NZ_CP017759.1"/>
</dbReference>
<proteinExistence type="predicted"/>
<dbReference type="AlphaFoldDB" id="A0A1U9V3D5"/>
<dbReference type="EMBL" id="CP017759">
    <property type="protein sequence ID" value="AQV99468.1"/>
    <property type="molecule type" value="Genomic_DNA"/>
</dbReference>
<dbReference type="InterPro" id="IPR045584">
    <property type="entry name" value="Pilin-like"/>
</dbReference>
<dbReference type="Gene3D" id="3.30.1690.10">
    <property type="entry name" value="TcpA-like pilin"/>
    <property type="match status" value="1"/>
</dbReference>
<gene>
    <name evidence="3" type="ORF">BJN34_36970</name>
</gene>
<dbReference type="Proteomes" id="UP000189627">
    <property type="component" value="Plasmid pENH92"/>
</dbReference>
<reference evidence="4" key="1">
    <citation type="submission" date="2017-02" db="EMBL/GenBank/DDBJ databases">
        <title>Complete genome sequence of Cupriavidus necator strain NH9, a 3-chlorobenzoate degrader.</title>
        <authorList>
            <person name="Moriuchi R."/>
            <person name="Dohra H."/>
            <person name="Ogawa N."/>
        </authorList>
    </citation>
    <scope>NUCLEOTIDE SEQUENCE [LARGE SCALE GENOMIC DNA]</scope>
    <source>
        <strain evidence="4">NH9</strain>
        <plasmid evidence="4">penh92</plasmid>
    </source>
</reference>
<dbReference type="InterPro" id="IPR014911">
    <property type="entry name" value="PilS_N"/>
</dbReference>
<dbReference type="OrthoDB" id="8960638at2"/>
<keyword evidence="1" id="KW-0472">Membrane</keyword>
<keyword evidence="1" id="KW-1133">Transmembrane helix</keyword>
<dbReference type="KEGG" id="cuh:BJN34_36970"/>
<organism evidence="3 4">
    <name type="scientific">Cupriavidus necator</name>
    <name type="common">Alcaligenes eutrophus</name>
    <name type="synonym">Ralstonia eutropha</name>
    <dbReference type="NCBI Taxonomy" id="106590"/>
    <lineage>
        <taxon>Bacteria</taxon>
        <taxon>Pseudomonadati</taxon>
        <taxon>Pseudomonadota</taxon>
        <taxon>Betaproteobacteria</taxon>
        <taxon>Burkholderiales</taxon>
        <taxon>Burkholderiaceae</taxon>
        <taxon>Cupriavidus</taxon>
    </lineage>
</organism>
<feature type="domain" description="Type 4 secretion system PilS N-terminal" evidence="2">
    <location>
        <begin position="80"/>
        <end position="208"/>
    </location>
</feature>
<dbReference type="SUPFAM" id="SSF54523">
    <property type="entry name" value="Pili subunits"/>
    <property type="match status" value="1"/>
</dbReference>
<feature type="transmembrane region" description="Helical" evidence="1">
    <location>
        <begin position="54"/>
        <end position="72"/>
    </location>
</feature>
<accession>A0A1U9V3D5</accession>
<evidence type="ECO:0000256" key="1">
    <source>
        <dbReference type="SAM" id="Phobius"/>
    </source>
</evidence>
<evidence type="ECO:0000313" key="3">
    <source>
        <dbReference type="EMBL" id="AQV99468.1"/>
    </source>
</evidence>
<keyword evidence="1" id="KW-0812">Transmembrane</keyword>
<geneLocation type="plasmid" evidence="4">
    <name>penh92</name>
</geneLocation>
<sequence length="212" mass="22105">MTDATKTLTADQDTLQAVPVTVGPLCLMDPKAAPAGQRNRRSRKQWGGGVLDEYGFYLLLAGIALVAILVLFSRNQTDSQVQQLTTELNGVVGKVKTSYRGQYNKVSITALINNGVFKDLTTMTESGTTVILQPGGGTLTVAAAQLLSANDSLQWTIPQQPDAACISIVASYQGSAGKILVNGTTIKAVGGSVDPSKVACSGGSNTIDLFIA</sequence>
<keyword evidence="3" id="KW-0614">Plasmid</keyword>